<proteinExistence type="predicted"/>
<keyword evidence="2" id="KW-1185">Reference proteome</keyword>
<feature type="compositionally biased region" description="Polar residues" evidence="1">
    <location>
        <begin position="263"/>
        <end position="274"/>
    </location>
</feature>
<feature type="compositionally biased region" description="Basic and acidic residues" evidence="1">
    <location>
        <begin position="209"/>
        <end position="220"/>
    </location>
</feature>
<accession>A0A915N7V4</accession>
<organism evidence="2 3">
    <name type="scientific">Meloidogyne javanica</name>
    <name type="common">Root-knot nematode worm</name>
    <dbReference type="NCBI Taxonomy" id="6303"/>
    <lineage>
        <taxon>Eukaryota</taxon>
        <taxon>Metazoa</taxon>
        <taxon>Ecdysozoa</taxon>
        <taxon>Nematoda</taxon>
        <taxon>Chromadorea</taxon>
        <taxon>Rhabditida</taxon>
        <taxon>Tylenchina</taxon>
        <taxon>Tylenchomorpha</taxon>
        <taxon>Tylenchoidea</taxon>
        <taxon>Meloidogynidae</taxon>
        <taxon>Meloidogyninae</taxon>
        <taxon>Meloidogyne</taxon>
        <taxon>Meloidogyne incognita group</taxon>
    </lineage>
</organism>
<evidence type="ECO:0000313" key="3">
    <source>
        <dbReference type="WBParaSite" id="scaffold9190_cov227.g13708"/>
    </source>
</evidence>
<dbReference type="WBParaSite" id="scaffold9190_cov227.g13708">
    <property type="protein sequence ID" value="scaffold9190_cov227.g13708"/>
    <property type="gene ID" value="scaffold9190_cov227.g13708"/>
</dbReference>
<sequence length="474" mass="53257">MGEFENLEGLCWENFFDQVDKQFNEEVEEEGESKWNGGGSNEIVAFSGVATLPHDSKGCLLWSLYRFSSSEAGEMRVDISTNVIDIGNRYESKSVALFNVAEAFRKKDCSLVVKMVGFGHHRKFRHRESRLLLARQSVKDAEDSSNSDSNDDCQGFLLSPPHHHLSVASTSEASSIFEGHQWRTTHPLDPRFVAASQNAEHQHNSSKNVVEHENVEDVSTKKLRKPPPSRAIGSKRKRKKKTNKRTKESDDDEEVANVEDESPQSAGKPSNNDLQECDTFTDDAEHDDSFVTIPTQLTTPSNDDSFVTIPTQLTPSTAANFWDPREAAGRPDVVKGTFKKTPLSSKLTSSHSAPIRKTTLNLSVKQFQQATSFTSANLVQTNMESNKRDTNLDKIAGPSILKRPGQLTSPPQYHHQQNIHKNEEKGVGSVQQIYNKYSGINYKNPEQEQPQNLNLQNQFSKMQQQIQKQRGLTR</sequence>
<evidence type="ECO:0000313" key="2">
    <source>
        <dbReference type="Proteomes" id="UP000887561"/>
    </source>
</evidence>
<protein>
    <submittedName>
        <fullName evidence="3">Uncharacterized protein</fullName>
    </submittedName>
</protein>
<dbReference type="AlphaFoldDB" id="A0A915N7V4"/>
<feature type="region of interest" description="Disordered" evidence="1">
    <location>
        <begin position="197"/>
        <end position="280"/>
    </location>
</feature>
<feature type="compositionally biased region" description="Basic residues" evidence="1">
    <location>
        <begin position="221"/>
        <end position="244"/>
    </location>
</feature>
<evidence type="ECO:0000256" key="1">
    <source>
        <dbReference type="SAM" id="MobiDB-lite"/>
    </source>
</evidence>
<dbReference type="Proteomes" id="UP000887561">
    <property type="component" value="Unplaced"/>
</dbReference>
<feature type="compositionally biased region" description="Acidic residues" evidence="1">
    <location>
        <begin position="249"/>
        <end position="262"/>
    </location>
</feature>
<name>A0A915N7V4_MELJA</name>
<reference evidence="3" key="1">
    <citation type="submission" date="2022-11" db="UniProtKB">
        <authorList>
            <consortium name="WormBaseParasite"/>
        </authorList>
    </citation>
    <scope>IDENTIFICATION</scope>
</reference>